<name>A0A3P7IQF8_STRVU</name>
<evidence type="ECO:0000313" key="2">
    <source>
        <dbReference type="Proteomes" id="UP000270094"/>
    </source>
</evidence>
<gene>
    <name evidence="1" type="ORF">SVUK_LOCUS4247</name>
</gene>
<sequence length="102" mass="11245">MPYNLKWCESLESLGGSTRPLSVLYDSLVRPGADLGAQIPSRLVWQSDPSRHISHLVLGETSVGGSWNTYDPEMLAVSYASWLDLPGFSISDWLQGTPLIPR</sequence>
<reference evidence="1 2" key="1">
    <citation type="submission" date="2018-11" db="EMBL/GenBank/DDBJ databases">
        <authorList>
            <consortium name="Pathogen Informatics"/>
        </authorList>
    </citation>
    <scope>NUCLEOTIDE SEQUENCE [LARGE SCALE GENOMIC DNA]</scope>
</reference>
<dbReference type="AlphaFoldDB" id="A0A3P7IQF8"/>
<protein>
    <submittedName>
        <fullName evidence="1">Uncharacterized protein</fullName>
    </submittedName>
</protein>
<evidence type="ECO:0000313" key="1">
    <source>
        <dbReference type="EMBL" id="VDM69249.1"/>
    </source>
</evidence>
<accession>A0A3P7IQF8</accession>
<dbReference type="PANTHER" id="PTHR15192:SF8">
    <property type="entry name" value="FAD_NAD(P)-BINDING DOMAIN-CONTAINING PROTEIN"/>
    <property type="match status" value="1"/>
</dbReference>
<dbReference type="Proteomes" id="UP000270094">
    <property type="component" value="Unassembled WGS sequence"/>
</dbReference>
<dbReference type="EMBL" id="UYYB01011590">
    <property type="protein sequence ID" value="VDM69249.1"/>
    <property type="molecule type" value="Genomic_DNA"/>
</dbReference>
<dbReference type="OrthoDB" id="412005at2759"/>
<dbReference type="InterPro" id="IPR029731">
    <property type="entry name" value="OSGIN1/2"/>
</dbReference>
<organism evidence="1 2">
    <name type="scientific">Strongylus vulgaris</name>
    <name type="common">Blood worm</name>
    <dbReference type="NCBI Taxonomy" id="40348"/>
    <lineage>
        <taxon>Eukaryota</taxon>
        <taxon>Metazoa</taxon>
        <taxon>Ecdysozoa</taxon>
        <taxon>Nematoda</taxon>
        <taxon>Chromadorea</taxon>
        <taxon>Rhabditida</taxon>
        <taxon>Rhabditina</taxon>
        <taxon>Rhabditomorpha</taxon>
        <taxon>Strongyloidea</taxon>
        <taxon>Strongylidae</taxon>
        <taxon>Strongylus</taxon>
    </lineage>
</organism>
<dbReference type="PANTHER" id="PTHR15192">
    <property type="entry name" value="PROTEIN CBG05349"/>
    <property type="match status" value="1"/>
</dbReference>
<proteinExistence type="predicted"/>
<keyword evidence="2" id="KW-1185">Reference proteome</keyword>